<dbReference type="GO" id="GO:0015074">
    <property type="term" value="P:DNA integration"/>
    <property type="evidence" value="ECO:0007669"/>
    <property type="project" value="UniProtKB-KW"/>
</dbReference>
<accession>A0A5C8ZW38</accession>
<keyword evidence="2" id="KW-0229">DNA integration</keyword>
<dbReference type="PANTHER" id="PTHR30629">
    <property type="entry name" value="PROPHAGE INTEGRASE"/>
    <property type="match status" value="1"/>
</dbReference>
<keyword evidence="6" id="KW-1185">Reference proteome</keyword>
<dbReference type="CDD" id="cd00796">
    <property type="entry name" value="INT_Rci_Hp1_C"/>
    <property type="match status" value="1"/>
</dbReference>
<dbReference type="Pfam" id="PF00589">
    <property type="entry name" value="Phage_integrase"/>
    <property type="match status" value="1"/>
</dbReference>
<sequence>MSQKLNATIIKNLKPKAKRYLVTDSQTPGLVLKVSPNGGKYFYYRYRPSGSSRVLEEPIGNASILSLADARDAAAIKAGEVAKGIDLRAARRAVREQEALDAGEANDAHLHLFNYIDNYYSPYALEHSVTGAEMVKTLKREFEFLKDKPIDQIDSRDIEQWRSSRGRNVTFARIKRIYTYLKACINTALKHYKLIDRFELQNYSLKRKINEKVNPPKVRYLTREEEIQLLSALEERDKELKDKRARYVEWQSSRNHKKKRLEPYSDQDYPDHVTPIVVLAYHTGFDMGDIFDLHWEHVDFANNQIRKIRNKTSHQAENPQPVVVPMSPTVKNVLEQWGRQHGTSGRVFKSPKTGGRLDNISKAWRSVLKEAELNDFRFKDLRHTFGSWLAIDGVSILQIRDLMGHTDVKTTQVYAHLCPAKKEQSILAVFS</sequence>
<feature type="domain" description="Tyr recombinase" evidence="4">
    <location>
        <begin position="216"/>
        <end position="427"/>
    </location>
</feature>
<dbReference type="SUPFAM" id="SSF56349">
    <property type="entry name" value="DNA breaking-rejoining enzymes"/>
    <property type="match status" value="1"/>
</dbReference>
<dbReference type="RefSeq" id="WP_148068768.1">
    <property type="nucleotide sequence ID" value="NZ_VRZA01000004.1"/>
</dbReference>
<dbReference type="PROSITE" id="PS51898">
    <property type="entry name" value="TYR_RECOMBINASE"/>
    <property type="match status" value="1"/>
</dbReference>
<dbReference type="Gene3D" id="1.10.443.10">
    <property type="entry name" value="Intergrase catalytic core"/>
    <property type="match status" value="1"/>
</dbReference>
<dbReference type="Pfam" id="PF13356">
    <property type="entry name" value="Arm-DNA-bind_3"/>
    <property type="match status" value="1"/>
</dbReference>
<dbReference type="GO" id="GO:0006310">
    <property type="term" value="P:DNA recombination"/>
    <property type="evidence" value="ECO:0007669"/>
    <property type="project" value="UniProtKB-KW"/>
</dbReference>
<keyword evidence="3" id="KW-0233">DNA recombination</keyword>
<dbReference type="Gene3D" id="3.30.160.390">
    <property type="entry name" value="Integrase, DNA-binding domain"/>
    <property type="match status" value="1"/>
</dbReference>
<dbReference type="Proteomes" id="UP000321039">
    <property type="component" value="Unassembled WGS sequence"/>
</dbReference>
<dbReference type="AlphaFoldDB" id="A0A5C8ZW38"/>
<dbReference type="InterPro" id="IPR013762">
    <property type="entry name" value="Integrase-like_cat_sf"/>
</dbReference>
<dbReference type="InterPro" id="IPR038488">
    <property type="entry name" value="Integrase_DNA-bd_sf"/>
</dbReference>
<evidence type="ECO:0000259" key="4">
    <source>
        <dbReference type="PROSITE" id="PS51898"/>
    </source>
</evidence>
<organism evidence="5 6">
    <name type="scientific">Parahaliea maris</name>
    <dbReference type="NCBI Taxonomy" id="2716870"/>
    <lineage>
        <taxon>Bacteria</taxon>
        <taxon>Pseudomonadati</taxon>
        <taxon>Pseudomonadota</taxon>
        <taxon>Gammaproteobacteria</taxon>
        <taxon>Cellvibrionales</taxon>
        <taxon>Halieaceae</taxon>
        <taxon>Parahaliea</taxon>
    </lineage>
</organism>
<protein>
    <submittedName>
        <fullName evidence="5">Tyrosine-type recombinase/integrase</fullName>
    </submittedName>
</protein>
<evidence type="ECO:0000313" key="6">
    <source>
        <dbReference type="Proteomes" id="UP000321039"/>
    </source>
</evidence>
<evidence type="ECO:0000256" key="2">
    <source>
        <dbReference type="ARBA" id="ARBA00022908"/>
    </source>
</evidence>
<name>A0A5C8ZW38_9GAMM</name>
<dbReference type="PANTHER" id="PTHR30629:SF2">
    <property type="entry name" value="PROPHAGE INTEGRASE INTS-RELATED"/>
    <property type="match status" value="1"/>
</dbReference>
<gene>
    <name evidence="5" type="ORF">FV139_12375</name>
</gene>
<evidence type="ECO:0000313" key="5">
    <source>
        <dbReference type="EMBL" id="TXS92765.1"/>
    </source>
</evidence>
<evidence type="ECO:0000256" key="3">
    <source>
        <dbReference type="ARBA" id="ARBA00023172"/>
    </source>
</evidence>
<dbReference type="InterPro" id="IPR002104">
    <property type="entry name" value="Integrase_catalytic"/>
</dbReference>
<reference evidence="5 6" key="1">
    <citation type="submission" date="2019-08" db="EMBL/GenBank/DDBJ databases">
        <title>Parahaliea maris sp. nov., isolated from the surface seawater.</title>
        <authorList>
            <person name="Liu Y."/>
        </authorList>
    </citation>
    <scope>NUCLEOTIDE SEQUENCE [LARGE SCALE GENOMIC DNA]</scope>
    <source>
        <strain evidence="5 6">HSLHS9</strain>
    </source>
</reference>
<proteinExistence type="inferred from homology"/>
<dbReference type="InterPro" id="IPR025166">
    <property type="entry name" value="Integrase_DNA_bind_dom"/>
</dbReference>
<comment type="caution">
    <text evidence="5">The sequence shown here is derived from an EMBL/GenBank/DDBJ whole genome shotgun (WGS) entry which is preliminary data.</text>
</comment>
<comment type="similarity">
    <text evidence="1">Belongs to the 'phage' integrase family.</text>
</comment>
<dbReference type="GO" id="GO:0003677">
    <property type="term" value="F:DNA binding"/>
    <property type="evidence" value="ECO:0007669"/>
    <property type="project" value="InterPro"/>
</dbReference>
<dbReference type="InterPro" id="IPR050808">
    <property type="entry name" value="Phage_Integrase"/>
</dbReference>
<evidence type="ECO:0000256" key="1">
    <source>
        <dbReference type="ARBA" id="ARBA00008857"/>
    </source>
</evidence>
<dbReference type="InterPro" id="IPR011010">
    <property type="entry name" value="DNA_brk_join_enz"/>
</dbReference>
<dbReference type="EMBL" id="VRZA01000004">
    <property type="protein sequence ID" value="TXS92765.1"/>
    <property type="molecule type" value="Genomic_DNA"/>
</dbReference>